<evidence type="ECO:0000256" key="4">
    <source>
        <dbReference type="ARBA" id="ARBA00022519"/>
    </source>
</evidence>
<comment type="caution">
    <text evidence="11">The sequence shown here is derived from an EMBL/GenBank/DDBJ whole genome shotgun (WGS) entry which is preliminary data.</text>
</comment>
<keyword evidence="12" id="KW-1185">Reference proteome</keyword>
<keyword evidence="4" id="KW-0997">Cell inner membrane</keyword>
<dbReference type="Proteomes" id="UP000243650">
    <property type="component" value="Unassembled WGS sequence"/>
</dbReference>
<proteinExistence type="inferred from homology"/>
<dbReference type="RefSeq" id="WP_105957586.1">
    <property type="nucleotide sequence ID" value="NZ_PVNS01000001.1"/>
</dbReference>
<keyword evidence="6 9" id="KW-1133">Transmembrane helix</keyword>
<evidence type="ECO:0000256" key="9">
    <source>
        <dbReference type="SAM" id="Phobius"/>
    </source>
</evidence>
<protein>
    <submittedName>
        <fullName evidence="11">TRAP transporter small permease</fullName>
    </submittedName>
</protein>
<sequence>MRERKGGIHRFVNWTEIAAAVLLAALTTVVTAEVAGRYLLNQPIAMSNELTQLLFPWMIYVAAIAVTRDDAHLSVSYFRDRMPYAAQKGLYLFSKAVMLIFSLALVYSSWLYIGNVSSQVMPVMRISRGWLSASVTLSFLLVSIILIYQIVMIAQNKMPVPREEDQVDAVDHDR</sequence>
<keyword evidence="2" id="KW-0813">Transport</keyword>
<dbReference type="GO" id="GO:0005886">
    <property type="term" value="C:plasma membrane"/>
    <property type="evidence" value="ECO:0007669"/>
    <property type="project" value="UniProtKB-SubCell"/>
</dbReference>
<dbReference type="Pfam" id="PF04290">
    <property type="entry name" value="DctQ"/>
    <property type="match status" value="1"/>
</dbReference>
<dbReference type="PANTHER" id="PTHR35011">
    <property type="entry name" value="2,3-DIKETO-L-GULONATE TRAP TRANSPORTER SMALL PERMEASE PROTEIN YIAM"/>
    <property type="match status" value="1"/>
</dbReference>
<keyword evidence="3" id="KW-1003">Cell membrane</keyword>
<evidence type="ECO:0000256" key="2">
    <source>
        <dbReference type="ARBA" id="ARBA00022448"/>
    </source>
</evidence>
<keyword evidence="7 9" id="KW-0472">Membrane</keyword>
<evidence type="ECO:0000256" key="6">
    <source>
        <dbReference type="ARBA" id="ARBA00022989"/>
    </source>
</evidence>
<feature type="transmembrane region" description="Helical" evidence="9">
    <location>
        <begin position="56"/>
        <end position="78"/>
    </location>
</feature>
<dbReference type="GO" id="GO:0022857">
    <property type="term" value="F:transmembrane transporter activity"/>
    <property type="evidence" value="ECO:0007669"/>
    <property type="project" value="TreeGrafter"/>
</dbReference>
<dbReference type="PANTHER" id="PTHR35011:SF2">
    <property type="entry name" value="2,3-DIKETO-L-GULONATE TRAP TRANSPORTER SMALL PERMEASE PROTEIN YIAM"/>
    <property type="match status" value="1"/>
</dbReference>
<evidence type="ECO:0000313" key="12">
    <source>
        <dbReference type="Proteomes" id="UP000243650"/>
    </source>
</evidence>
<evidence type="ECO:0000256" key="8">
    <source>
        <dbReference type="ARBA" id="ARBA00038436"/>
    </source>
</evidence>
<dbReference type="GO" id="GO:0015740">
    <property type="term" value="P:C4-dicarboxylate transport"/>
    <property type="evidence" value="ECO:0007669"/>
    <property type="project" value="TreeGrafter"/>
</dbReference>
<comment type="similarity">
    <text evidence="8">Belongs to the TRAP transporter small permease family.</text>
</comment>
<gene>
    <name evidence="11" type="ORF">C6I21_01175</name>
</gene>
<dbReference type="InterPro" id="IPR055348">
    <property type="entry name" value="DctQ"/>
</dbReference>
<name>A0A2P6MLP7_ALKUR</name>
<evidence type="ECO:0000256" key="1">
    <source>
        <dbReference type="ARBA" id="ARBA00004429"/>
    </source>
</evidence>
<evidence type="ECO:0000313" key="11">
    <source>
        <dbReference type="EMBL" id="PRO67202.1"/>
    </source>
</evidence>
<accession>A0A2P6MLP7</accession>
<evidence type="ECO:0000256" key="3">
    <source>
        <dbReference type="ARBA" id="ARBA00022475"/>
    </source>
</evidence>
<keyword evidence="5 9" id="KW-0812">Transmembrane</keyword>
<dbReference type="AlphaFoldDB" id="A0A2P6MLP7"/>
<feature type="domain" description="Tripartite ATP-independent periplasmic transporters DctQ component" evidence="10">
    <location>
        <begin position="27"/>
        <end position="153"/>
    </location>
</feature>
<evidence type="ECO:0000256" key="5">
    <source>
        <dbReference type="ARBA" id="ARBA00022692"/>
    </source>
</evidence>
<dbReference type="EMBL" id="PVNS01000001">
    <property type="protein sequence ID" value="PRO67202.1"/>
    <property type="molecule type" value="Genomic_DNA"/>
</dbReference>
<reference evidence="11 12" key="1">
    <citation type="submission" date="2018-03" db="EMBL/GenBank/DDBJ databases">
        <title>Bacillus urumqiensis sp. nov., a moderately haloalkaliphilic bacterium isolated from a salt lake.</title>
        <authorList>
            <person name="Zhao B."/>
            <person name="Liao Z."/>
        </authorList>
    </citation>
    <scope>NUCLEOTIDE SEQUENCE [LARGE SCALE GENOMIC DNA]</scope>
    <source>
        <strain evidence="11 12">BZ-SZ-XJ18</strain>
    </source>
</reference>
<dbReference type="InterPro" id="IPR007387">
    <property type="entry name" value="TRAP_DctQ"/>
</dbReference>
<feature type="transmembrane region" description="Helical" evidence="9">
    <location>
        <begin position="90"/>
        <end position="110"/>
    </location>
</feature>
<dbReference type="OrthoDB" id="2880765at2"/>
<evidence type="ECO:0000259" key="10">
    <source>
        <dbReference type="Pfam" id="PF04290"/>
    </source>
</evidence>
<evidence type="ECO:0000256" key="7">
    <source>
        <dbReference type="ARBA" id="ARBA00023136"/>
    </source>
</evidence>
<comment type="subcellular location">
    <subcellularLocation>
        <location evidence="1">Cell inner membrane</location>
        <topology evidence="1">Multi-pass membrane protein</topology>
    </subcellularLocation>
</comment>
<feature type="transmembrane region" description="Helical" evidence="9">
    <location>
        <begin position="130"/>
        <end position="154"/>
    </location>
</feature>
<organism evidence="11 12">
    <name type="scientific">Alkalicoccus urumqiensis</name>
    <name type="common">Bacillus urumqiensis</name>
    <dbReference type="NCBI Taxonomy" id="1548213"/>
    <lineage>
        <taxon>Bacteria</taxon>
        <taxon>Bacillati</taxon>
        <taxon>Bacillota</taxon>
        <taxon>Bacilli</taxon>
        <taxon>Bacillales</taxon>
        <taxon>Bacillaceae</taxon>
        <taxon>Alkalicoccus</taxon>
    </lineage>
</organism>